<evidence type="ECO:0000313" key="6">
    <source>
        <dbReference type="EMBL" id="ADG88815.1"/>
    </source>
</evidence>
<sequence length="191" mass="21633">MRAQTDTRSRIQDIAVRLFSEKGYEATSLREIAEALGMTKAALYYHFRTKEDIISSLVQDRITYLDELIAWARRQPQTPETRREVIRRYAEGLRQGRHKDVMRLMDSNQASLARHPKIVEVHGKIFELIDVLCGPDATLADRLRGMLALVSLHTVWFLPDGAAPQERVAAALEVADELIERAALPSPGDAR</sequence>
<feature type="DNA-binding region" description="H-T-H motif" evidence="4">
    <location>
        <begin position="28"/>
        <end position="47"/>
    </location>
</feature>
<keyword evidence="3" id="KW-0804">Transcription</keyword>
<protein>
    <submittedName>
        <fullName evidence="6">Transcriptional regulator, TetR family</fullName>
    </submittedName>
</protein>
<evidence type="ECO:0000259" key="5">
    <source>
        <dbReference type="PROSITE" id="PS50977"/>
    </source>
</evidence>
<dbReference type="GO" id="GO:0000976">
    <property type="term" value="F:transcription cis-regulatory region binding"/>
    <property type="evidence" value="ECO:0007669"/>
    <property type="project" value="TreeGrafter"/>
</dbReference>
<dbReference type="EMBL" id="CP001874">
    <property type="protein sequence ID" value="ADG88815.1"/>
    <property type="molecule type" value="Genomic_DNA"/>
</dbReference>
<dbReference type="AlphaFoldDB" id="D6Y2G6"/>
<keyword evidence="1" id="KW-0805">Transcription regulation</keyword>
<evidence type="ECO:0000256" key="4">
    <source>
        <dbReference type="PROSITE-ProRule" id="PRU00335"/>
    </source>
</evidence>
<feature type="domain" description="HTH tetR-type" evidence="5">
    <location>
        <begin position="5"/>
        <end position="65"/>
    </location>
</feature>
<dbReference type="PROSITE" id="PS50977">
    <property type="entry name" value="HTH_TETR_2"/>
    <property type="match status" value="1"/>
</dbReference>
<dbReference type="HOGENOM" id="CLU_083278_1_1_11"/>
<dbReference type="InterPro" id="IPR009057">
    <property type="entry name" value="Homeodomain-like_sf"/>
</dbReference>
<dbReference type="InterPro" id="IPR001647">
    <property type="entry name" value="HTH_TetR"/>
</dbReference>
<evidence type="ECO:0000256" key="2">
    <source>
        <dbReference type="ARBA" id="ARBA00023125"/>
    </source>
</evidence>
<evidence type="ECO:0000256" key="1">
    <source>
        <dbReference type="ARBA" id="ARBA00023015"/>
    </source>
</evidence>
<keyword evidence="2 4" id="KW-0238">DNA-binding</keyword>
<dbReference type="RefSeq" id="WP_013132348.1">
    <property type="nucleotide sequence ID" value="NC_014165.1"/>
</dbReference>
<name>D6Y2G6_THEBD</name>
<organism evidence="6 7">
    <name type="scientific">Thermobispora bispora (strain ATCC 19993 / DSM 43833 / CBS 139.67 / JCM 10125 / KCTC 9307 / NBRC 14880 / R51)</name>
    <dbReference type="NCBI Taxonomy" id="469371"/>
    <lineage>
        <taxon>Bacteria</taxon>
        <taxon>Bacillati</taxon>
        <taxon>Actinomycetota</taxon>
        <taxon>Actinomycetes</taxon>
        <taxon>Streptosporangiales</taxon>
        <taxon>Streptosporangiaceae</taxon>
        <taxon>Thermobispora</taxon>
    </lineage>
</organism>
<gene>
    <name evidence="6" type="ordered locus">Tbis_2104</name>
</gene>
<dbReference type="eggNOG" id="COG1309">
    <property type="taxonomic scope" value="Bacteria"/>
</dbReference>
<dbReference type="OrthoDB" id="3186364at2"/>
<dbReference type="Pfam" id="PF00440">
    <property type="entry name" value="TetR_N"/>
    <property type="match status" value="1"/>
</dbReference>
<reference evidence="6 7" key="1">
    <citation type="submission" date="2010-01" db="EMBL/GenBank/DDBJ databases">
        <title>The complete genome of Thermobispora bispora DSM 43833.</title>
        <authorList>
            <consortium name="US DOE Joint Genome Institute (JGI-PGF)"/>
            <person name="Lucas S."/>
            <person name="Copeland A."/>
            <person name="Lapidus A."/>
            <person name="Glavina del Rio T."/>
            <person name="Dalin E."/>
            <person name="Tice H."/>
            <person name="Bruce D."/>
            <person name="Goodwin L."/>
            <person name="Pitluck S."/>
            <person name="Kyrpides N."/>
            <person name="Mavromatis K."/>
            <person name="Ivanova N."/>
            <person name="Mikhailova N."/>
            <person name="Chertkov O."/>
            <person name="Brettin T."/>
            <person name="Detter J.C."/>
            <person name="Han C."/>
            <person name="Larimer F."/>
            <person name="Land M."/>
            <person name="Hauser L."/>
            <person name="Markowitz V."/>
            <person name="Cheng J.-F."/>
            <person name="Hugenholtz P."/>
            <person name="Woyke T."/>
            <person name="Wu D."/>
            <person name="Jando M."/>
            <person name="Schneider S."/>
            <person name="Klenk H.-P."/>
            <person name="Eisen J.A."/>
        </authorList>
    </citation>
    <scope>NUCLEOTIDE SEQUENCE [LARGE SCALE GENOMIC DNA]</scope>
    <source>
        <strain evidence="7">ATCC 19993 / DSM 43833 / CBS 139.67 / JCM 10125 / KCTC 9307 / NBRC 14880 / R51</strain>
    </source>
</reference>
<evidence type="ECO:0000313" key="7">
    <source>
        <dbReference type="Proteomes" id="UP000006640"/>
    </source>
</evidence>
<accession>D6Y2G6</accession>
<keyword evidence="7" id="KW-1185">Reference proteome</keyword>
<dbReference type="InterPro" id="IPR050109">
    <property type="entry name" value="HTH-type_TetR-like_transc_reg"/>
</dbReference>
<dbReference type="PANTHER" id="PTHR30055:SF234">
    <property type="entry name" value="HTH-TYPE TRANSCRIPTIONAL REGULATOR BETI"/>
    <property type="match status" value="1"/>
</dbReference>
<dbReference type="Proteomes" id="UP000006640">
    <property type="component" value="Chromosome"/>
</dbReference>
<dbReference type="PRINTS" id="PR00455">
    <property type="entry name" value="HTHTETR"/>
</dbReference>
<dbReference type="SUPFAM" id="SSF46689">
    <property type="entry name" value="Homeodomain-like"/>
    <property type="match status" value="1"/>
</dbReference>
<dbReference type="GO" id="GO:0003700">
    <property type="term" value="F:DNA-binding transcription factor activity"/>
    <property type="evidence" value="ECO:0007669"/>
    <property type="project" value="TreeGrafter"/>
</dbReference>
<dbReference type="Gene3D" id="1.10.357.10">
    <property type="entry name" value="Tetracycline Repressor, domain 2"/>
    <property type="match status" value="1"/>
</dbReference>
<dbReference type="PANTHER" id="PTHR30055">
    <property type="entry name" value="HTH-TYPE TRANSCRIPTIONAL REGULATOR RUTR"/>
    <property type="match status" value="1"/>
</dbReference>
<evidence type="ECO:0000256" key="3">
    <source>
        <dbReference type="ARBA" id="ARBA00023163"/>
    </source>
</evidence>
<proteinExistence type="predicted"/>
<dbReference type="KEGG" id="tbi:Tbis_2104"/>